<dbReference type="EMBL" id="JBJGEB010000054">
    <property type="protein sequence ID" value="MFK7643201.1"/>
    <property type="molecule type" value="Genomic_DNA"/>
</dbReference>
<feature type="non-terminal residue" evidence="1">
    <location>
        <position position="91"/>
    </location>
</feature>
<dbReference type="Proteomes" id="UP001621964">
    <property type="component" value="Unassembled WGS sequence"/>
</dbReference>
<organism evidence="1 2">
    <name type="scientific">Neisseria oralis</name>
    <dbReference type="NCBI Taxonomy" id="1107316"/>
    <lineage>
        <taxon>Bacteria</taxon>
        <taxon>Pseudomonadati</taxon>
        <taxon>Pseudomonadota</taxon>
        <taxon>Betaproteobacteria</taxon>
        <taxon>Neisseriales</taxon>
        <taxon>Neisseriaceae</taxon>
        <taxon>Neisseria</taxon>
    </lineage>
</organism>
<evidence type="ECO:0000313" key="1">
    <source>
        <dbReference type="EMBL" id="MFK7643201.1"/>
    </source>
</evidence>
<evidence type="ECO:0000313" key="2">
    <source>
        <dbReference type="Proteomes" id="UP001621964"/>
    </source>
</evidence>
<protein>
    <recommendedName>
        <fullName evidence="3">TonB-dependent receptor</fullName>
    </recommendedName>
</protein>
<name>A0ABW8Q6I1_9NEIS</name>
<comment type="caution">
    <text evidence="1">The sequence shown here is derived from an EMBL/GenBank/DDBJ whole genome shotgun (WGS) entry which is preliminary data.</text>
</comment>
<keyword evidence="2" id="KW-1185">Reference proteome</keyword>
<reference evidence="1 2" key="1">
    <citation type="submission" date="2024-11" db="EMBL/GenBank/DDBJ databases">
        <authorList>
            <person name="Mikucki A.G."/>
            <person name="Kahler C.M."/>
        </authorList>
    </citation>
    <scope>NUCLEOTIDE SEQUENCE [LARGE SCALE GENOMIC DNA]</scope>
    <source>
        <strain evidence="1 2">EXNM717</strain>
    </source>
</reference>
<gene>
    <name evidence="1" type="ORF">ACI43T_12055</name>
</gene>
<dbReference type="RefSeq" id="WP_405387355.1">
    <property type="nucleotide sequence ID" value="NZ_JBJGEB010000054.1"/>
</dbReference>
<accession>A0ABW8Q6I1</accession>
<sequence length="91" mass="10602">DFLRTGMYQESTTHNVANSIDDEGVSNAVYISPRINYHWNERWDFHNNFTYANLIANPTGSADFKKDFGFEWDIGLTYKPHANVRWVNELG</sequence>
<proteinExistence type="predicted"/>
<feature type="non-terminal residue" evidence="1">
    <location>
        <position position="1"/>
    </location>
</feature>
<evidence type="ECO:0008006" key="3">
    <source>
        <dbReference type="Google" id="ProtNLM"/>
    </source>
</evidence>